<evidence type="ECO:0000256" key="1">
    <source>
        <dbReference type="SAM" id="MobiDB-lite"/>
    </source>
</evidence>
<name>A0AAD9HE63_9PEZI</name>
<evidence type="ECO:0000313" key="3">
    <source>
        <dbReference type="Proteomes" id="UP001232148"/>
    </source>
</evidence>
<evidence type="ECO:0000313" key="2">
    <source>
        <dbReference type="EMBL" id="KAK2026424.1"/>
    </source>
</evidence>
<dbReference type="InterPro" id="IPR046373">
    <property type="entry name" value="Acyl-CoA_Oxase/DH_mid-dom_sf"/>
</dbReference>
<feature type="region of interest" description="Disordered" evidence="1">
    <location>
        <begin position="1"/>
        <end position="27"/>
    </location>
</feature>
<dbReference type="InterPro" id="IPR037069">
    <property type="entry name" value="AcylCoA_DH/ox_N_sf"/>
</dbReference>
<dbReference type="Proteomes" id="UP001232148">
    <property type="component" value="Unassembled WGS sequence"/>
</dbReference>
<dbReference type="GO" id="GO:0016627">
    <property type="term" value="F:oxidoreductase activity, acting on the CH-CH group of donors"/>
    <property type="evidence" value="ECO:0007669"/>
    <property type="project" value="InterPro"/>
</dbReference>
<feature type="compositionally biased region" description="Basic residues" evidence="1">
    <location>
        <begin position="1"/>
        <end position="17"/>
    </location>
</feature>
<sequence length="264" mass="29260">MGGRRLGRHVRRDHHRGPPPVIHHGTDEQKSRWLTGLFTGETSFYLRCAEPTGGLGPSKPKNHGNQKRGWRASCGGWTQEIDHRRIAGYPPHDDCCVDWRPGNRRHLRACHPPLDLPRVSRRRITNSGRGAGDSTWVTLDNVKVPADHLIGHENSGFRCIMTSNITRVSLSPLSRAREINPGDVTYTAGDFNRERFILAVFHERTSPDLSRGRGLPARRGGDESRADQQGLLRVNVVGGGSEEIISDLAVRREMGAAAGRGAEQ</sequence>
<keyword evidence="3" id="KW-1185">Reference proteome</keyword>
<organism evidence="2 3">
    <name type="scientific">Colletotrichum zoysiae</name>
    <dbReference type="NCBI Taxonomy" id="1216348"/>
    <lineage>
        <taxon>Eukaryota</taxon>
        <taxon>Fungi</taxon>
        <taxon>Dikarya</taxon>
        <taxon>Ascomycota</taxon>
        <taxon>Pezizomycotina</taxon>
        <taxon>Sordariomycetes</taxon>
        <taxon>Hypocreomycetidae</taxon>
        <taxon>Glomerellales</taxon>
        <taxon>Glomerellaceae</taxon>
        <taxon>Colletotrichum</taxon>
        <taxon>Colletotrichum graminicola species complex</taxon>
    </lineage>
</organism>
<dbReference type="InterPro" id="IPR009100">
    <property type="entry name" value="AcylCoA_DH/oxidase_NM_dom_sf"/>
</dbReference>
<reference evidence="2" key="1">
    <citation type="submission" date="2021-06" db="EMBL/GenBank/DDBJ databases">
        <title>Comparative genomics, transcriptomics and evolutionary studies reveal genomic signatures of adaptation to plant cell wall in hemibiotrophic fungi.</title>
        <authorList>
            <consortium name="DOE Joint Genome Institute"/>
            <person name="Baroncelli R."/>
            <person name="Diaz J.F."/>
            <person name="Benocci T."/>
            <person name="Peng M."/>
            <person name="Battaglia E."/>
            <person name="Haridas S."/>
            <person name="Andreopoulos W."/>
            <person name="Labutti K."/>
            <person name="Pangilinan J."/>
            <person name="Floch G.L."/>
            <person name="Makela M.R."/>
            <person name="Henrissat B."/>
            <person name="Grigoriev I.V."/>
            <person name="Crouch J.A."/>
            <person name="De Vries R.P."/>
            <person name="Sukno S.A."/>
            <person name="Thon M.R."/>
        </authorList>
    </citation>
    <scope>NUCLEOTIDE SEQUENCE</scope>
    <source>
        <strain evidence="2">MAFF235873</strain>
    </source>
</reference>
<accession>A0AAD9HE63</accession>
<feature type="region of interest" description="Disordered" evidence="1">
    <location>
        <begin position="207"/>
        <end position="227"/>
    </location>
</feature>
<protein>
    <submittedName>
        <fullName evidence="2">Uncharacterized protein</fullName>
    </submittedName>
</protein>
<dbReference type="GO" id="GO:0050660">
    <property type="term" value="F:flavin adenine dinucleotide binding"/>
    <property type="evidence" value="ECO:0007669"/>
    <property type="project" value="InterPro"/>
</dbReference>
<dbReference type="AlphaFoldDB" id="A0AAD9HE63"/>
<dbReference type="Gene3D" id="2.40.110.10">
    <property type="entry name" value="Butyryl-CoA Dehydrogenase, subunit A, domain 2"/>
    <property type="match status" value="1"/>
</dbReference>
<dbReference type="EMBL" id="MU842915">
    <property type="protein sequence ID" value="KAK2026424.1"/>
    <property type="molecule type" value="Genomic_DNA"/>
</dbReference>
<proteinExistence type="predicted"/>
<dbReference type="Gene3D" id="1.10.540.10">
    <property type="entry name" value="Acyl-CoA dehydrogenase/oxidase, N-terminal domain"/>
    <property type="match status" value="1"/>
</dbReference>
<comment type="caution">
    <text evidence="2">The sequence shown here is derived from an EMBL/GenBank/DDBJ whole genome shotgun (WGS) entry which is preliminary data.</text>
</comment>
<dbReference type="SUPFAM" id="SSF56645">
    <property type="entry name" value="Acyl-CoA dehydrogenase NM domain-like"/>
    <property type="match status" value="1"/>
</dbReference>
<gene>
    <name evidence="2" type="ORF">LX32DRAFT_641899</name>
</gene>